<keyword evidence="2" id="KW-1185">Reference proteome</keyword>
<evidence type="ECO:0000313" key="2">
    <source>
        <dbReference type="Proteomes" id="UP001162992"/>
    </source>
</evidence>
<dbReference type="Proteomes" id="UP001162992">
    <property type="component" value="Chromosome 21"/>
</dbReference>
<gene>
    <name evidence="1" type="ORF">O6H91_21G060900</name>
</gene>
<dbReference type="EMBL" id="CM055112">
    <property type="protein sequence ID" value="KAJ7518241.1"/>
    <property type="molecule type" value="Genomic_DNA"/>
</dbReference>
<name>A0ACC2ALA9_DIPCM</name>
<organism evidence="1 2">
    <name type="scientific">Diphasiastrum complanatum</name>
    <name type="common">Issler's clubmoss</name>
    <name type="synonym">Lycopodium complanatum</name>
    <dbReference type="NCBI Taxonomy" id="34168"/>
    <lineage>
        <taxon>Eukaryota</taxon>
        <taxon>Viridiplantae</taxon>
        <taxon>Streptophyta</taxon>
        <taxon>Embryophyta</taxon>
        <taxon>Tracheophyta</taxon>
        <taxon>Lycopodiopsida</taxon>
        <taxon>Lycopodiales</taxon>
        <taxon>Lycopodiaceae</taxon>
        <taxon>Lycopodioideae</taxon>
        <taxon>Diphasiastrum</taxon>
    </lineage>
</organism>
<protein>
    <submittedName>
        <fullName evidence="1">Uncharacterized protein</fullName>
    </submittedName>
</protein>
<reference evidence="2" key="1">
    <citation type="journal article" date="2024" name="Proc. Natl. Acad. Sci. U.S.A.">
        <title>Extraordinary preservation of gene collinearity over three hundred million years revealed in homosporous lycophytes.</title>
        <authorList>
            <person name="Li C."/>
            <person name="Wickell D."/>
            <person name="Kuo L.Y."/>
            <person name="Chen X."/>
            <person name="Nie B."/>
            <person name="Liao X."/>
            <person name="Peng D."/>
            <person name="Ji J."/>
            <person name="Jenkins J."/>
            <person name="Williams M."/>
            <person name="Shu S."/>
            <person name="Plott C."/>
            <person name="Barry K."/>
            <person name="Rajasekar S."/>
            <person name="Grimwood J."/>
            <person name="Han X."/>
            <person name="Sun S."/>
            <person name="Hou Z."/>
            <person name="He W."/>
            <person name="Dai G."/>
            <person name="Sun C."/>
            <person name="Schmutz J."/>
            <person name="Leebens-Mack J.H."/>
            <person name="Li F.W."/>
            <person name="Wang L."/>
        </authorList>
    </citation>
    <scope>NUCLEOTIDE SEQUENCE [LARGE SCALE GENOMIC DNA]</scope>
    <source>
        <strain evidence="2">cv. PW_Plant_1</strain>
    </source>
</reference>
<evidence type="ECO:0000313" key="1">
    <source>
        <dbReference type="EMBL" id="KAJ7518241.1"/>
    </source>
</evidence>
<accession>A0ACC2ALA9</accession>
<comment type="caution">
    <text evidence="1">The sequence shown here is derived from an EMBL/GenBank/DDBJ whole genome shotgun (WGS) entry which is preliminary data.</text>
</comment>
<proteinExistence type="predicted"/>
<sequence>MSYPQYPLDESLEREFCSEFFGEIPESSAMSNFRDCLVQSLGGWSPQTSAAGSSRIASRNAAMALGVGRAAGLIPQLGIAEAFSKVRTSTAPSPKWSSSLAPCISNDTEDQPNSNYALTKNFFQSVTELEMPTAILSQSHPFGAIYSFQQLPATVASSQAPLHTLIHKLDPCTVDMINSSSANHFKEQFTDRSTDRNSLAGPCEANALAIVKTEEEPEIVPVHCGNSCPLQSVCTSSSMLSQIMSSIGERLPYTASAAEDGSFETKSLDFNPNCVSTETAEAGLKKSALRSLDILHSPELTDTSSERADNNDAQAEKSKKAIASTGKRKVSQLEESADCQCGQDAHDESIEPKNVASKRGRRSRAAEVHNLSERRRRDRINEKMRALQDLIPNSNKTDKASMLEEVIEYIKMLQLQLQMMSIRSGISISPVLIPARLQRLQPHQMQHVPQMAMGIGTAGFGMIDTVASTSGRPFIPHHSVQLRAAQYCESSPAVASRMTDACNLSPYSSLMDSYNSFISRQQLHLQSQPVHMETYNPYILYQQQLIHRQYAQQLLRLSQQQPIPPSIQQNQSTPLIQNKQHAIKE</sequence>